<dbReference type="SUPFAM" id="SSF49562">
    <property type="entry name" value="C2 domain (Calcium/lipid-binding domain, CaLB)"/>
    <property type="match status" value="1"/>
</dbReference>
<dbReference type="Proteomes" id="UP001196413">
    <property type="component" value="Unassembled WGS sequence"/>
</dbReference>
<dbReference type="GO" id="GO:0031267">
    <property type="term" value="F:small GTPase binding"/>
    <property type="evidence" value="ECO:0007669"/>
    <property type="project" value="InterPro"/>
</dbReference>
<evidence type="ECO:0000256" key="3">
    <source>
        <dbReference type="SAM" id="MobiDB-lite"/>
    </source>
</evidence>
<dbReference type="PROSITE" id="PS50106">
    <property type="entry name" value="PDZ"/>
    <property type="match status" value="1"/>
</dbReference>
<keyword evidence="7" id="KW-1185">Reference proteome</keyword>
<dbReference type="Gene3D" id="2.60.40.150">
    <property type="entry name" value="C2 domain"/>
    <property type="match status" value="1"/>
</dbReference>
<dbReference type="GO" id="GO:2000300">
    <property type="term" value="P:regulation of synaptic vesicle exocytosis"/>
    <property type="evidence" value="ECO:0007669"/>
    <property type="project" value="TreeGrafter"/>
</dbReference>
<feature type="domain" description="C2" evidence="4">
    <location>
        <begin position="217"/>
        <end position="340"/>
    </location>
</feature>
<dbReference type="InterPro" id="IPR000008">
    <property type="entry name" value="C2_dom"/>
</dbReference>
<dbReference type="EMBL" id="JAHQIW010004571">
    <property type="protein sequence ID" value="KAJ1362969.1"/>
    <property type="molecule type" value="Genomic_DNA"/>
</dbReference>
<dbReference type="SUPFAM" id="SSF50156">
    <property type="entry name" value="PDZ domain-like"/>
    <property type="match status" value="1"/>
</dbReference>
<dbReference type="GO" id="GO:0042734">
    <property type="term" value="C:presynaptic membrane"/>
    <property type="evidence" value="ECO:0007669"/>
    <property type="project" value="TreeGrafter"/>
</dbReference>
<evidence type="ECO:0000313" key="6">
    <source>
        <dbReference type="EMBL" id="KAJ1362969.1"/>
    </source>
</evidence>
<feature type="compositionally biased region" description="Polar residues" evidence="3">
    <location>
        <begin position="148"/>
        <end position="166"/>
    </location>
</feature>
<dbReference type="InterPro" id="IPR039032">
    <property type="entry name" value="Rim-like"/>
</dbReference>
<dbReference type="GO" id="GO:0042391">
    <property type="term" value="P:regulation of membrane potential"/>
    <property type="evidence" value="ECO:0007669"/>
    <property type="project" value="TreeGrafter"/>
</dbReference>
<dbReference type="InterPro" id="IPR035892">
    <property type="entry name" value="C2_domain_sf"/>
</dbReference>
<comment type="subcellular location">
    <subcellularLocation>
        <location evidence="2">Synapse</location>
    </subcellularLocation>
</comment>
<dbReference type="GO" id="GO:0044325">
    <property type="term" value="F:transmembrane transporter binding"/>
    <property type="evidence" value="ECO:0007669"/>
    <property type="project" value="TreeGrafter"/>
</dbReference>
<dbReference type="Gene3D" id="2.30.42.10">
    <property type="match status" value="1"/>
</dbReference>
<evidence type="ECO:0000259" key="4">
    <source>
        <dbReference type="PROSITE" id="PS50004"/>
    </source>
</evidence>
<dbReference type="AlphaFoldDB" id="A0AAD5NBR8"/>
<dbReference type="PANTHER" id="PTHR12157">
    <property type="entry name" value="REGULATING SYNAPTIC MEMBRANE EXOCYTOSIS PROTEIN"/>
    <property type="match status" value="1"/>
</dbReference>
<dbReference type="PROSITE" id="PS50004">
    <property type="entry name" value="C2"/>
    <property type="match status" value="1"/>
</dbReference>
<feature type="region of interest" description="Disordered" evidence="3">
    <location>
        <begin position="138"/>
        <end position="193"/>
    </location>
</feature>
<dbReference type="GO" id="GO:0050806">
    <property type="term" value="P:positive regulation of synaptic transmission"/>
    <property type="evidence" value="ECO:0007669"/>
    <property type="project" value="TreeGrafter"/>
</dbReference>
<feature type="domain" description="PDZ" evidence="5">
    <location>
        <begin position="36"/>
        <end position="127"/>
    </location>
</feature>
<comment type="caution">
    <text evidence="6">The sequence shown here is derived from an EMBL/GenBank/DDBJ whole genome shotgun (WGS) entry which is preliminary data.</text>
</comment>
<name>A0AAD5NBR8_PARTN</name>
<dbReference type="InterPro" id="IPR001478">
    <property type="entry name" value="PDZ"/>
</dbReference>
<proteinExistence type="predicted"/>
<keyword evidence="1" id="KW-0770">Synapse</keyword>
<evidence type="ECO:0000256" key="2">
    <source>
        <dbReference type="ARBA" id="ARBA00034103"/>
    </source>
</evidence>
<dbReference type="PANTHER" id="PTHR12157:SF25">
    <property type="entry name" value="REGULATING SYNAPTIC MEMBRANE EXOCYTOSIS PROTEIN 3"/>
    <property type="match status" value="1"/>
</dbReference>
<accession>A0AAD5NBR8</accession>
<reference evidence="6" key="1">
    <citation type="submission" date="2021-06" db="EMBL/GenBank/DDBJ databases">
        <title>Parelaphostrongylus tenuis whole genome reference sequence.</title>
        <authorList>
            <person name="Garwood T.J."/>
            <person name="Larsen P.A."/>
            <person name="Fountain-Jones N.M."/>
            <person name="Garbe J.R."/>
            <person name="Macchietto M.G."/>
            <person name="Kania S.A."/>
            <person name="Gerhold R.W."/>
            <person name="Richards J.E."/>
            <person name="Wolf T.M."/>
        </authorList>
    </citation>
    <scope>NUCLEOTIDE SEQUENCE</scope>
    <source>
        <strain evidence="6">MNPRO001-30</strain>
        <tissue evidence="6">Meninges</tissue>
    </source>
</reference>
<dbReference type="CDD" id="cd06714">
    <property type="entry name" value="PDZ_RIM-like"/>
    <property type="match status" value="1"/>
</dbReference>
<dbReference type="GO" id="GO:0048167">
    <property type="term" value="P:regulation of synaptic plasticity"/>
    <property type="evidence" value="ECO:0007669"/>
    <property type="project" value="TreeGrafter"/>
</dbReference>
<dbReference type="Pfam" id="PF00168">
    <property type="entry name" value="C2"/>
    <property type="match status" value="1"/>
</dbReference>
<dbReference type="SMART" id="SM00228">
    <property type="entry name" value="PDZ"/>
    <property type="match status" value="1"/>
</dbReference>
<dbReference type="SMART" id="SM00239">
    <property type="entry name" value="C2"/>
    <property type="match status" value="1"/>
</dbReference>
<evidence type="ECO:0000313" key="7">
    <source>
        <dbReference type="Proteomes" id="UP001196413"/>
    </source>
</evidence>
<protein>
    <submittedName>
        <fullName evidence="6">Uncharacterized protein</fullName>
    </submittedName>
</protein>
<dbReference type="InterPro" id="IPR036034">
    <property type="entry name" value="PDZ_sf"/>
</dbReference>
<organism evidence="6 7">
    <name type="scientific">Parelaphostrongylus tenuis</name>
    <name type="common">Meningeal worm</name>
    <dbReference type="NCBI Taxonomy" id="148309"/>
    <lineage>
        <taxon>Eukaryota</taxon>
        <taxon>Metazoa</taxon>
        <taxon>Ecdysozoa</taxon>
        <taxon>Nematoda</taxon>
        <taxon>Chromadorea</taxon>
        <taxon>Rhabditida</taxon>
        <taxon>Rhabditina</taxon>
        <taxon>Rhabditomorpha</taxon>
        <taxon>Strongyloidea</taxon>
        <taxon>Metastrongylidae</taxon>
        <taxon>Parelaphostrongylus</taxon>
    </lineage>
</organism>
<sequence length="382" mass="43185">MKSTHQKPLKDCEKKIVGNRRTDALSHDGPSSTIKRILLTRRYKDHNIYNDLGIRVIGGKRMPNGDLGAFVSAVNQAKYNQILGEVKEGDQVLEWNGVLLNGKTFEEVERIVNSSSGEVEIILKSEGEESHGVSNLRRYFKSRDPKRSSNLYTPSQRLQKTLTGNDVSPDRTPPVPMHRPNGHDNAYGRHNPSSRIYDNVDGLNYADELAMKKQQDSLGYLQIAVSYDRTTSRLIVRVIAARGLKMRDPIRKLAPNPFVKIYLLPLRKVSNKRRTRFVPCSTNPEWNQIVEWQVSPMALSSLFLEFSVWDYDRVTENNALGQVTISLADRNLISGQAFWLALQSLTNPGSITQHLNVPLDNEPPQVYQYNSASLDIGYPAIN</sequence>
<evidence type="ECO:0000259" key="5">
    <source>
        <dbReference type="PROSITE" id="PS50106"/>
    </source>
</evidence>
<dbReference type="GO" id="GO:0048788">
    <property type="term" value="C:cytoskeleton of presynaptic active zone"/>
    <property type="evidence" value="ECO:0007669"/>
    <property type="project" value="TreeGrafter"/>
</dbReference>
<evidence type="ECO:0000256" key="1">
    <source>
        <dbReference type="ARBA" id="ARBA00023018"/>
    </source>
</evidence>
<dbReference type="GO" id="GO:0048791">
    <property type="term" value="P:calcium ion-regulated exocytosis of neurotransmitter"/>
    <property type="evidence" value="ECO:0007669"/>
    <property type="project" value="TreeGrafter"/>
</dbReference>
<gene>
    <name evidence="6" type="ORF">KIN20_022710</name>
</gene>